<dbReference type="Gene3D" id="3.30.530.20">
    <property type="match status" value="1"/>
</dbReference>
<dbReference type="PANTHER" id="PTHR47117:SF8">
    <property type="entry name" value="KINESIN FAMILY MEMBER 16B"/>
    <property type="match status" value="1"/>
</dbReference>
<dbReference type="PANTHER" id="PTHR47117">
    <property type="entry name" value="STAR-RELATED LIPID TRANSFER PROTEIN 9"/>
    <property type="match status" value="1"/>
</dbReference>
<dbReference type="SUPFAM" id="SSF55961">
    <property type="entry name" value="Bet v1-like"/>
    <property type="match status" value="1"/>
</dbReference>
<feature type="compositionally biased region" description="Low complexity" evidence="1">
    <location>
        <begin position="203"/>
        <end position="214"/>
    </location>
</feature>
<dbReference type="AlphaFoldDB" id="A0AA47MT07"/>
<dbReference type="GO" id="GO:0008289">
    <property type="term" value="F:lipid binding"/>
    <property type="evidence" value="ECO:0007669"/>
    <property type="project" value="InterPro"/>
</dbReference>
<dbReference type="EMBL" id="JAOPHQ010002627">
    <property type="protein sequence ID" value="KAK0146098.1"/>
    <property type="molecule type" value="Genomic_DNA"/>
</dbReference>
<name>A0AA47MT07_MERPO</name>
<comment type="caution">
    <text evidence="3">The sequence shown here is derived from an EMBL/GenBank/DDBJ whole genome shotgun (WGS) entry which is preliminary data.</text>
</comment>
<feature type="region of interest" description="Disordered" evidence="1">
    <location>
        <begin position="203"/>
        <end position="261"/>
    </location>
</feature>
<dbReference type="InterPro" id="IPR002913">
    <property type="entry name" value="START_lipid-bd_dom"/>
</dbReference>
<feature type="region of interest" description="Disordered" evidence="1">
    <location>
        <begin position="39"/>
        <end position="109"/>
    </location>
</feature>
<reference evidence="3" key="1">
    <citation type="journal article" date="2023" name="Front. Mar. Sci.">
        <title>A new Merluccius polli reference genome to investigate the effects of global change in West African waters.</title>
        <authorList>
            <person name="Mateo J.L."/>
            <person name="Blanco-Fernandez C."/>
            <person name="Garcia-Vazquez E."/>
            <person name="Machado-Schiaffino G."/>
        </authorList>
    </citation>
    <scope>NUCLEOTIDE SEQUENCE</scope>
    <source>
        <strain evidence="3">C29</strain>
        <tissue evidence="3">Fin</tissue>
    </source>
</reference>
<gene>
    <name evidence="3" type="primary">Stard9</name>
    <name evidence="3" type="ORF">N1851_014646</name>
</gene>
<evidence type="ECO:0000313" key="4">
    <source>
        <dbReference type="Proteomes" id="UP001174136"/>
    </source>
</evidence>
<evidence type="ECO:0000259" key="2">
    <source>
        <dbReference type="PROSITE" id="PS50848"/>
    </source>
</evidence>
<protein>
    <submittedName>
        <fullName evidence="3">StAR-related lipid transfer protein 9</fullName>
    </submittedName>
</protein>
<dbReference type="PROSITE" id="PS50848">
    <property type="entry name" value="START"/>
    <property type="match status" value="1"/>
</dbReference>
<dbReference type="InterPro" id="IPR023393">
    <property type="entry name" value="START-like_dom_sf"/>
</dbReference>
<dbReference type="Proteomes" id="UP001174136">
    <property type="component" value="Unassembled WGS sequence"/>
</dbReference>
<keyword evidence="4" id="KW-1185">Reference proteome</keyword>
<evidence type="ECO:0000313" key="3">
    <source>
        <dbReference type="EMBL" id="KAK0146098.1"/>
    </source>
</evidence>
<feature type="compositionally biased region" description="Polar residues" evidence="1">
    <location>
        <begin position="215"/>
        <end position="225"/>
    </location>
</feature>
<proteinExistence type="predicted"/>
<evidence type="ECO:0000256" key="1">
    <source>
        <dbReference type="SAM" id="MobiDB-lite"/>
    </source>
</evidence>
<sequence>MASVRGEVSASQLTVELAEAKLHYSLGETDTLLKMLSPASREEAEPAAAAPTKQQLYDRHRRSVEGLRQESAARLQSYRRARSLSPSKHPRSPGLAGQACSRGGGPSRPQEYLQQLRQEVIESTRVPDPPKDEGHYPSEIQQLLRDYGRAREEACSEIARARDRLRQRTELEKRRLQQQAMAVATKDEGRFCTRISNSTLCTSSSLSLSSGHTSGYVSGHTTQLKDTSRLHPPTQEPGLHDEGSKVRGRPPPCGSQGSRSQRCWLSTQDVHREYPGSEFKPLLTSSPSTSVCPRQRSSSFGSASSVSAAYQDVASGLLGRALLEVRLAAAGDTANLLLGKASAGWRHQGEERGIQAYYRPSCSPTVHGFLGAGELDGPLVDLWDLLRQPANSHLYNPMVRSAWARPLDGSTQLVYLLTNPSVCHLSQPRDFCCISVESKQGEVRALALQSVFEESLPRPSADAVRGEMMPSAWILQPITRSGQEVIRVVYLLQVDLGSPSLPARLLGSVARRHAAVIAELSSHLRAHPPDK</sequence>
<organism evidence="3 4">
    <name type="scientific">Merluccius polli</name>
    <name type="common">Benguela hake</name>
    <name type="synonym">Merluccius cadenati</name>
    <dbReference type="NCBI Taxonomy" id="89951"/>
    <lineage>
        <taxon>Eukaryota</taxon>
        <taxon>Metazoa</taxon>
        <taxon>Chordata</taxon>
        <taxon>Craniata</taxon>
        <taxon>Vertebrata</taxon>
        <taxon>Euteleostomi</taxon>
        <taxon>Actinopterygii</taxon>
        <taxon>Neopterygii</taxon>
        <taxon>Teleostei</taxon>
        <taxon>Neoteleostei</taxon>
        <taxon>Acanthomorphata</taxon>
        <taxon>Zeiogadaria</taxon>
        <taxon>Gadariae</taxon>
        <taxon>Gadiformes</taxon>
        <taxon>Gadoidei</taxon>
        <taxon>Merlucciidae</taxon>
        <taxon>Merluccius</taxon>
    </lineage>
</organism>
<accession>A0AA47MT07</accession>
<dbReference type="Pfam" id="PF01852">
    <property type="entry name" value="START"/>
    <property type="match status" value="1"/>
</dbReference>
<feature type="domain" description="START" evidence="2">
    <location>
        <begin position="383"/>
        <end position="506"/>
    </location>
</feature>